<dbReference type="Proteomes" id="UP001597362">
    <property type="component" value="Unassembled WGS sequence"/>
</dbReference>
<keyword evidence="3" id="KW-1185">Reference proteome</keyword>
<name>A0ABW4YNA0_9BACL</name>
<comment type="caution">
    <text evidence="2">The sequence shown here is derived from an EMBL/GenBank/DDBJ whole genome shotgun (WGS) entry which is preliminary data.</text>
</comment>
<dbReference type="InterPro" id="IPR002560">
    <property type="entry name" value="Transposase_DDE"/>
</dbReference>
<dbReference type="PANTHER" id="PTHR33498:SF1">
    <property type="entry name" value="TRANSPOSASE FOR INSERTION SEQUENCE ELEMENT IS1557"/>
    <property type="match status" value="1"/>
</dbReference>
<dbReference type="Pfam" id="PF01610">
    <property type="entry name" value="DDE_Tnp_ISL3"/>
    <property type="match status" value="1"/>
</dbReference>
<dbReference type="RefSeq" id="WP_377774082.1">
    <property type="nucleotide sequence ID" value="NZ_JBHUHO010000035.1"/>
</dbReference>
<accession>A0ABW4YNA0</accession>
<organism evidence="2 3">
    <name type="scientific">Paenibacillus yanchengensis</name>
    <dbReference type="NCBI Taxonomy" id="2035833"/>
    <lineage>
        <taxon>Bacteria</taxon>
        <taxon>Bacillati</taxon>
        <taxon>Bacillota</taxon>
        <taxon>Bacilli</taxon>
        <taxon>Bacillales</taxon>
        <taxon>Paenibacillaceae</taxon>
        <taxon>Paenibacillus</taxon>
    </lineage>
</organism>
<reference evidence="3" key="1">
    <citation type="journal article" date="2019" name="Int. J. Syst. Evol. Microbiol.">
        <title>The Global Catalogue of Microorganisms (GCM) 10K type strain sequencing project: providing services to taxonomists for standard genome sequencing and annotation.</title>
        <authorList>
            <consortium name="The Broad Institute Genomics Platform"/>
            <consortium name="The Broad Institute Genome Sequencing Center for Infectious Disease"/>
            <person name="Wu L."/>
            <person name="Ma J."/>
        </authorList>
    </citation>
    <scope>NUCLEOTIDE SEQUENCE [LARGE SCALE GENOMIC DNA]</scope>
    <source>
        <strain evidence="3">GH52</strain>
    </source>
</reference>
<evidence type="ECO:0000313" key="2">
    <source>
        <dbReference type="EMBL" id="MFD2117171.1"/>
    </source>
</evidence>
<evidence type="ECO:0000259" key="1">
    <source>
        <dbReference type="Pfam" id="PF01610"/>
    </source>
</evidence>
<feature type="domain" description="Transposase IS204/IS1001/IS1096/IS1165 DDE" evidence="1">
    <location>
        <begin position="3"/>
        <end position="109"/>
    </location>
</feature>
<evidence type="ECO:0000313" key="3">
    <source>
        <dbReference type="Proteomes" id="UP001597362"/>
    </source>
</evidence>
<sequence length="120" mass="13656">MKKLTESQLHRILSSSPAFAKIYQLVLRFKDVLKGADANQLDSWMEEAKQLGISEINSFIHGINRDIDAIKNAVTYSYSNGLAEGSVNKIKVIKRIMYGRCHFATLRLKVLLLERSRESD</sequence>
<gene>
    <name evidence="2" type="ORF">ACFSJH_15680</name>
</gene>
<dbReference type="EMBL" id="JBHUHO010000035">
    <property type="protein sequence ID" value="MFD2117171.1"/>
    <property type="molecule type" value="Genomic_DNA"/>
</dbReference>
<dbReference type="PANTHER" id="PTHR33498">
    <property type="entry name" value="TRANSPOSASE FOR INSERTION SEQUENCE ELEMENT IS1557"/>
    <property type="match status" value="1"/>
</dbReference>
<proteinExistence type="predicted"/>
<protein>
    <submittedName>
        <fullName evidence="2">Transposase</fullName>
    </submittedName>
</protein>
<dbReference type="InterPro" id="IPR047951">
    <property type="entry name" value="Transpos_ISL3"/>
</dbReference>